<dbReference type="AlphaFoldDB" id="A0A6J5FBF7"/>
<proteinExistence type="predicted"/>
<sequence length="815" mass="89917">MFHTVPQSLHEAINRSIAPARGRGRCANDARPRLRMRVNAVSARDRVSRGQVRCDSGASDAIAMRGNVRNLPQCNQDLHMPIDLLTSRRTQQFANGPSNKSRQKTIPGWQSPSGGRDPIFDQTGRILLLRSTSSPGAANKLTAPSLSPPESTLLSELLLKFVIEPRYVRASQYATNPLQAAQRSGVSSSVVANGIDVGRDTEIDNGLLSVVTRSYTSRDEGRPARLRGIRSASTFLQPRNTASSVTHSPVVDPPSLHFEEVERISRSTVVSEGNAFRLSRSVDSAATAGGIKHFAAYTGIGLPPTRPTAVAHYLQDRKIDPYKMVEIEQENDNNPDDSRPVVIRRTVLDIILNQQEHQLSDGALRAKLANMPTADQIFDDELAAWNTPSKRHALSNVLNKLFGKKFGINMEKEKALLYRIHLLKISATEKWTGFILSQFDENPAKYIWSHVSEKSDAVIFYFPEKELTATVSVAHDHVYVGSIQSTLFDKMQRGTALIDTEFDSYCNKFFPTPQSDKTRQNILSVSPISAFKSGALITVDFVDGIFDLDRLKKIGYQETDVQQKVHESLAQAVPAYDGVSKLADGQVRGGLERLSEEAHQNDLALSLHGKMPKFSETKGTLNTDQLLEPGHTAKAHRSGPLRRDFRDAACVMSRLEGYELRTQPARLQKSASGMLWDPATAAFYAELRGKLYRVAPDRAKTTVHRSIWNIVSPDGSRRIRTIRAEYTVSGQWQITRRLPSLQGGGAGSMARNELPTPAGLDTHQPTPPRRHGLNPNAPAFVPQVDIPADSRWHSGRTSLASTCLESTPFPAPLSG</sequence>
<reference evidence="2 3" key="1">
    <citation type="submission" date="2020-04" db="EMBL/GenBank/DDBJ databases">
        <authorList>
            <person name="De Canck E."/>
        </authorList>
    </citation>
    <scope>NUCLEOTIDE SEQUENCE [LARGE SCALE GENOMIC DNA]</scope>
    <source>
        <strain evidence="2 3">LMG 29542</strain>
    </source>
</reference>
<gene>
    <name evidence="2" type="ORF">LMG29542_08169</name>
</gene>
<evidence type="ECO:0000313" key="2">
    <source>
        <dbReference type="EMBL" id="CAB3774787.1"/>
    </source>
</evidence>
<name>A0A6J5FBF7_9BURK</name>
<organism evidence="2 3">
    <name type="scientific">Paraburkholderia humisilvae</name>
    <dbReference type="NCBI Taxonomy" id="627669"/>
    <lineage>
        <taxon>Bacteria</taxon>
        <taxon>Pseudomonadati</taxon>
        <taxon>Pseudomonadota</taxon>
        <taxon>Betaproteobacteria</taxon>
        <taxon>Burkholderiales</taxon>
        <taxon>Burkholderiaceae</taxon>
        <taxon>Paraburkholderia</taxon>
    </lineage>
</organism>
<evidence type="ECO:0000256" key="1">
    <source>
        <dbReference type="SAM" id="MobiDB-lite"/>
    </source>
</evidence>
<feature type="region of interest" description="Disordered" evidence="1">
    <location>
        <begin position="742"/>
        <end position="782"/>
    </location>
</feature>
<feature type="compositionally biased region" description="Polar residues" evidence="1">
    <location>
        <begin position="88"/>
        <end position="100"/>
    </location>
</feature>
<accession>A0A6J5FBF7</accession>
<evidence type="ECO:0000313" key="3">
    <source>
        <dbReference type="Proteomes" id="UP000494363"/>
    </source>
</evidence>
<dbReference type="Proteomes" id="UP000494363">
    <property type="component" value="Unassembled WGS sequence"/>
</dbReference>
<protein>
    <submittedName>
        <fullName evidence="2">Uncharacterized protein</fullName>
    </submittedName>
</protein>
<keyword evidence="3" id="KW-1185">Reference proteome</keyword>
<feature type="region of interest" description="Disordered" evidence="1">
    <location>
        <begin position="88"/>
        <end position="117"/>
    </location>
</feature>
<dbReference type="EMBL" id="CADIKH010000171">
    <property type="protein sequence ID" value="CAB3774787.1"/>
    <property type="molecule type" value="Genomic_DNA"/>
</dbReference>